<evidence type="ECO:0000313" key="3">
    <source>
        <dbReference type="EMBL" id="EAZ39622.1"/>
    </source>
</evidence>
<accession>A3BJ83</accession>
<dbReference type="EMBL" id="AP005451">
    <property type="protein sequence ID" value="BAC84300.1"/>
    <property type="molecule type" value="Genomic_DNA"/>
</dbReference>
<evidence type="ECO:0000313" key="4">
    <source>
        <dbReference type="Proteomes" id="UP000000763"/>
    </source>
</evidence>
<protein>
    <submittedName>
        <fullName evidence="3">Uncharacterized protein</fullName>
    </submittedName>
</protein>
<evidence type="ECO:0000256" key="1">
    <source>
        <dbReference type="SAM" id="MobiDB-lite"/>
    </source>
</evidence>
<reference evidence="4" key="2">
    <citation type="journal article" date="2005" name="Nature">
        <title>The map-based sequence of the rice genome.</title>
        <authorList>
            <consortium name="International rice genome sequencing project (IRGSP)"/>
            <person name="Matsumoto T."/>
            <person name="Wu J."/>
            <person name="Kanamori H."/>
            <person name="Katayose Y."/>
            <person name="Fujisawa M."/>
            <person name="Namiki N."/>
            <person name="Mizuno H."/>
            <person name="Yamamoto K."/>
            <person name="Antonio B.A."/>
            <person name="Baba T."/>
            <person name="Sakata K."/>
            <person name="Nagamura Y."/>
            <person name="Aoki H."/>
            <person name="Arikawa K."/>
            <person name="Arita K."/>
            <person name="Bito T."/>
            <person name="Chiden Y."/>
            <person name="Fujitsuka N."/>
            <person name="Fukunaka R."/>
            <person name="Hamada M."/>
            <person name="Harada C."/>
            <person name="Hayashi A."/>
            <person name="Hijishita S."/>
            <person name="Honda M."/>
            <person name="Hosokawa S."/>
            <person name="Ichikawa Y."/>
            <person name="Idonuma A."/>
            <person name="Iijima M."/>
            <person name="Ikeda M."/>
            <person name="Ikeno M."/>
            <person name="Ito K."/>
            <person name="Ito S."/>
            <person name="Ito T."/>
            <person name="Ito Y."/>
            <person name="Ito Y."/>
            <person name="Iwabuchi A."/>
            <person name="Kamiya K."/>
            <person name="Karasawa W."/>
            <person name="Kurita K."/>
            <person name="Katagiri S."/>
            <person name="Kikuta A."/>
            <person name="Kobayashi H."/>
            <person name="Kobayashi N."/>
            <person name="Machita K."/>
            <person name="Maehara T."/>
            <person name="Masukawa M."/>
            <person name="Mizubayashi T."/>
            <person name="Mukai Y."/>
            <person name="Nagasaki H."/>
            <person name="Nagata Y."/>
            <person name="Naito S."/>
            <person name="Nakashima M."/>
            <person name="Nakama Y."/>
            <person name="Nakamichi Y."/>
            <person name="Nakamura M."/>
            <person name="Meguro A."/>
            <person name="Negishi M."/>
            <person name="Ohta I."/>
            <person name="Ohta T."/>
            <person name="Okamoto M."/>
            <person name="Ono N."/>
            <person name="Saji S."/>
            <person name="Sakaguchi M."/>
            <person name="Sakai K."/>
            <person name="Shibata M."/>
            <person name="Shimokawa T."/>
            <person name="Song J."/>
            <person name="Takazaki Y."/>
            <person name="Terasawa K."/>
            <person name="Tsugane M."/>
            <person name="Tsuji K."/>
            <person name="Ueda S."/>
            <person name="Waki K."/>
            <person name="Yamagata H."/>
            <person name="Yamamoto M."/>
            <person name="Yamamoto S."/>
            <person name="Yamane H."/>
            <person name="Yoshiki S."/>
            <person name="Yoshihara R."/>
            <person name="Yukawa K."/>
            <person name="Zhong H."/>
            <person name="Yano M."/>
            <person name="Yuan Q."/>
            <person name="Ouyang S."/>
            <person name="Liu J."/>
            <person name="Jones K.M."/>
            <person name="Gansberger K."/>
            <person name="Moffat K."/>
            <person name="Hill J."/>
            <person name="Bera J."/>
            <person name="Fadrosh D."/>
            <person name="Jin S."/>
            <person name="Johri S."/>
            <person name="Kim M."/>
            <person name="Overton L."/>
            <person name="Reardon M."/>
            <person name="Tsitrin T."/>
            <person name="Vuong H."/>
            <person name="Weaver B."/>
            <person name="Ciecko A."/>
            <person name="Tallon L."/>
            <person name="Jackson J."/>
            <person name="Pai G."/>
            <person name="Aken S.V."/>
            <person name="Utterback T."/>
            <person name="Reidmuller S."/>
            <person name="Feldblyum T."/>
            <person name="Hsiao J."/>
            <person name="Zismann V."/>
            <person name="Iobst S."/>
            <person name="de Vazeille A.R."/>
            <person name="Buell C.R."/>
            <person name="Ying K."/>
            <person name="Li Y."/>
            <person name="Lu T."/>
            <person name="Huang Y."/>
            <person name="Zhao Q."/>
            <person name="Feng Q."/>
            <person name="Zhang L."/>
            <person name="Zhu J."/>
            <person name="Weng Q."/>
            <person name="Mu J."/>
            <person name="Lu Y."/>
            <person name="Fan D."/>
            <person name="Liu Y."/>
            <person name="Guan J."/>
            <person name="Zhang Y."/>
            <person name="Yu S."/>
            <person name="Liu X."/>
            <person name="Zhang Y."/>
            <person name="Hong G."/>
            <person name="Han B."/>
            <person name="Choisne N."/>
            <person name="Demange N."/>
            <person name="Orjeda G."/>
            <person name="Samain S."/>
            <person name="Cattolico L."/>
            <person name="Pelletier E."/>
            <person name="Couloux A."/>
            <person name="Segurens B."/>
            <person name="Wincker P."/>
            <person name="D'Hont A."/>
            <person name="Scarpelli C."/>
            <person name="Weissenbach J."/>
            <person name="Salanoubat M."/>
            <person name="Quetier F."/>
            <person name="Yu Y."/>
            <person name="Kim H.R."/>
            <person name="Rambo T."/>
            <person name="Currie J."/>
            <person name="Collura K."/>
            <person name="Luo M."/>
            <person name="Yang T."/>
            <person name="Ammiraju J.S.S."/>
            <person name="Engler F."/>
            <person name="Soderlund C."/>
            <person name="Wing R.A."/>
            <person name="Palmer L.E."/>
            <person name="de la Bastide M."/>
            <person name="Spiegel L."/>
            <person name="Nascimento L."/>
            <person name="Zutavern T."/>
            <person name="O'Shaughnessy A."/>
            <person name="Dike S."/>
            <person name="Dedhia N."/>
            <person name="Preston R."/>
            <person name="Balija V."/>
            <person name="McCombie W.R."/>
            <person name="Chow T."/>
            <person name="Chen H."/>
            <person name="Chung M."/>
            <person name="Chen C."/>
            <person name="Shaw J."/>
            <person name="Wu H."/>
            <person name="Hsiao K."/>
            <person name="Chao Y."/>
            <person name="Chu M."/>
            <person name="Cheng C."/>
            <person name="Hour A."/>
            <person name="Lee P."/>
            <person name="Lin S."/>
            <person name="Lin Y."/>
            <person name="Liou J."/>
            <person name="Liu S."/>
            <person name="Hsing Y."/>
            <person name="Raghuvanshi S."/>
            <person name="Mohanty A."/>
            <person name="Bharti A.K."/>
            <person name="Gaur A."/>
            <person name="Gupta V."/>
            <person name="Kumar D."/>
            <person name="Ravi V."/>
            <person name="Vij S."/>
            <person name="Kapur A."/>
            <person name="Khurana P."/>
            <person name="Khurana P."/>
            <person name="Khurana J.P."/>
            <person name="Tyagi A.K."/>
            <person name="Gaikwad K."/>
            <person name="Singh A."/>
            <person name="Dalal V."/>
            <person name="Srivastava S."/>
            <person name="Dixit A."/>
            <person name="Pal A.K."/>
            <person name="Ghazi I.A."/>
            <person name="Yadav M."/>
            <person name="Pandit A."/>
            <person name="Bhargava A."/>
            <person name="Sureshbabu K."/>
            <person name="Batra K."/>
            <person name="Sharma T.R."/>
            <person name="Mohapatra T."/>
            <person name="Singh N.K."/>
            <person name="Messing J."/>
            <person name="Nelson A.B."/>
            <person name="Fuks G."/>
            <person name="Kavchok S."/>
            <person name="Keizer G."/>
            <person name="Linton E."/>
            <person name="Llaca V."/>
            <person name="Song R."/>
            <person name="Tanyolac B."/>
            <person name="Young S."/>
            <person name="Ho-Il K."/>
            <person name="Hahn J.H."/>
            <person name="Sangsakoo G."/>
            <person name="Vanavichit A."/>
            <person name="de Mattos Luiz.A.T."/>
            <person name="Zimmer P.D."/>
            <person name="Malone G."/>
            <person name="Dellagostin O."/>
            <person name="de Oliveira A.C."/>
            <person name="Bevan M."/>
            <person name="Bancroft I."/>
            <person name="Minx P."/>
            <person name="Cordum H."/>
            <person name="Wilson R."/>
            <person name="Cheng Z."/>
            <person name="Jin W."/>
            <person name="Jiang J."/>
            <person name="Leong S.A."/>
            <person name="Iwama H."/>
            <person name="Gojobori T."/>
            <person name="Itoh T."/>
            <person name="Niimura Y."/>
            <person name="Fujii Y."/>
            <person name="Habara T."/>
            <person name="Sakai H."/>
            <person name="Sato Y."/>
            <person name="Wilson G."/>
            <person name="Kumar K."/>
            <person name="McCouch S."/>
            <person name="Juretic N."/>
            <person name="Hoen D."/>
            <person name="Wright S."/>
            <person name="Bruskiewich R."/>
            <person name="Bureau T."/>
            <person name="Miyao A."/>
            <person name="Hirochika H."/>
            <person name="Nishikawa T."/>
            <person name="Kadowaki K."/>
            <person name="Sugiura M."/>
            <person name="Burr B."/>
            <person name="Sasaki T."/>
        </authorList>
    </citation>
    <scope>NUCLEOTIDE SEQUENCE [LARGE SCALE GENOMIC DNA]</scope>
    <source>
        <strain evidence="4">cv. Nipponbare</strain>
    </source>
</reference>
<reference evidence="3" key="5">
    <citation type="submission" date="2008-12" db="EMBL/GenBank/DDBJ databases">
        <title>Improved gene annotation of the rice (Oryza sativa) genomes.</title>
        <authorList>
            <person name="Wang J."/>
            <person name="Li R."/>
            <person name="Fan W."/>
            <person name="Huang Q."/>
            <person name="Zhang J."/>
            <person name="Zhou Y."/>
            <person name="Hu Y."/>
            <person name="Zi S."/>
            <person name="Li J."/>
            <person name="Ni P."/>
            <person name="Zheng H."/>
            <person name="Zhang Y."/>
            <person name="Zhao M."/>
            <person name="Hao Q."/>
            <person name="McDermott J."/>
            <person name="Samudrala R."/>
            <person name="Kristiansen K."/>
            <person name="Wong G.K.-S."/>
        </authorList>
    </citation>
    <scope>NUCLEOTIDE SEQUENCE</scope>
</reference>
<organism evidence="3">
    <name type="scientific">Oryza sativa subsp. japonica</name>
    <name type="common">Rice</name>
    <dbReference type="NCBI Taxonomy" id="39947"/>
    <lineage>
        <taxon>Eukaryota</taxon>
        <taxon>Viridiplantae</taxon>
        <taxon>Streptophyta</taxon>
        <taxon>Embryophyta</taxon>
        <taxon>Tracheophyta</taxon>
        <taxon>Spermatophyta</taxon>
        <taxon>Magnoliopsida</taxon>
        <taxon>Liliopsida</taxon>
        <taxon>Poales</taxon>
        <taxon>Poaceae</taxon>
        <taxon>BOP clade</taxon>
        <taxon>Oryzoideae</taxon>
        <taxon>Oryzeae</taxon>
        <taxon>Oryzinae</taxon>
        <taxon>Oryza</taxon>
        <taxon>Oryza sativa</taxon>
    </lineage>
</organism>
<reference evidence="3" key="3">
    <citation type="journal article" date="2005" name="PLoS Biol.">
        <title>The genomes of Oryza sativa: a history of duplications.</title>
        <authorList>
            <person name="Yu J."/>
            <person name="Wang J."/>
            <person name="Lin W."/>
            <person name="Li S."/>
            <person name="Li H."/>
            <person name="Zhou J."/>
            <person name="Ni P."/>
            <person name="Dong W."/>
            <person name="Hu S."/>
            <person name="Zeng C."/>
            <person name="Zhang J."/>
            <person name="Zhang Y."/>
            <person name="Li R."/>
            <person name="Xu Z."/>
            <person name="Li S."/>
            <person name="Li X."/>
            <person name="Zheng H."/>
            <person name="Cong L."/>
            <person name="Lin L."/>
            <person name="Yin J."/>
            <person name="Geng J."/>
            <person name="Li G."/>
            <person name="Shi J."/>
            <person name="Liu J."/>
            <person name="Lv H."/>
            <person name="Li J."/>
            <person name="Wang J."/>
            <person name="Deng Y."/>
            <person name="Ran L."/>
            <person name="Shi X."/>
            <person name="Wang X."/>
            <person name="Wu Q."/>
            <person name="Li C."/>
            <person name="Ren X."/>
            <person name="Wang J."/>
            <person name="Wang X."/>
            <person name="Li D."/>
            <person name="Liu D."/>
            <person name="Zhang X."/>
            <person name="Ji Z."/>
            <person name="Zhao W."/>
            <person name="Sun Y."/>
            <person name="Zhang Z."/>
            <person name="Bao J."/>
            <person name="Han Y."/>
            <person name="Dong L."/>
            <person name="Ji J."/>
            <person name="Chen P."/>
            <person name="Wu S."/>
            <person name="Liu J."/>
            <person name="Xiao Y."/>
            <person name="Bu D."/>
            <person name="Tan J."/>
            <person name="Yang L."/>
            <person name="Ye C."/>
            <person name="Zhang J."/>
            <person name="Xu J."/>
            <person name="Zhou Y."/>
            <person name="Yu Y."/>
            <person name="Zhang B."/>
            <person name="Zhuang S."/>
            <person name="Wei H."/>
            <person name="Liu B."/>
            <person name="Lei M."/>
            <person name="Yu H."/>
            <person name="Li Y."/>
            <person name="Xu H."/>
            <person name="Wei S."/>
            <person name="He X."/>
            <person name="Fang L."/>
            <person name="Zhang Z."/>
            <person name="Zhang Y."/>
            <person name="Huang X."/>
            <person name="Su Z."/>
            <person name="Tong W."/>
            <person name="Li J."/>
            <person name="Tong Z."/>
            <person name="Li S."/>
            <person name="Ye J."/>
            <person name="Wang L."/>
            <person name="Fang L."/>
            <person name="Lei T."/>
            <person name="Chen C."/>
            <person name="Chen H."/>
            <person name="Xu Z."/>
            <person name="Li H."/>
            <person name="Huang H."/>
            <person name="Zhang F."/>
            <person name="Xu H."/>
            <person name="Li N."/>
            <person name="Zhao C."/>
            <person name="Li S."/>
            <person name="Dong L."/>
            <person name="Huang Y."/>
            <person name="Li L."/>
            <person name="Xi Y."/>
            <person name="Qi Q."/>
            <person name="Li W."/>
            <person name="Zhang B."/>
            <person name="Hu W."/>
            <person name="Zhang Y."/>
            <person name="Tian X."/>
            <person name="Jiao Y."/>
            <person name="Liang X."/>
            <person name="Jin J."/>
            <person name="Gao L."/>
            <person name="Zheng W."/>
            <person name="Hao B."/>
            <person name="Liu S."/>
            <person name="Wang W."/>
            <person name="Yuan L."/>
            <person name="Cao M."/>
            <person name="McDermott J."/>
            <person name="Samudrala R."/>
            <person name="Wang J."/>
            <person name="Wong G.K."/>
            <person name="Yang H."/>
        </authorList>
    </citation>
    <scope>NUCLEOTIDE SEQUENCE [LARGE SCALE GENOMIC DNA]</scope>
</reference>
<dbReference type="AlphaFoldDB" id="Q6Z150"/>
<dbReference type="EMBL" id="CM000144">
    <property type="protein sequence ID" value="EAZ39622.1"/>
    <property type="molecule type" value="Genomic_DNA"/>
</dbReference>
<reference evidence="2" key="1">
    <citation type="submission" date="2002-06" db="EMBL/GenBank/DDBJ databases">
        <title>Oryza sativa nipponbare(GA3) genomic DNA, chromosome 7, PAC clone:P0443H10.</title>
        <authorList>
            <person name="Sasaki T."/>
            <person name="Matsumoto T."/>
            <person name="Katayose Y."/>
        </authorList>
    </citation>
    <scope>NUCLEOTIDE SEQUENCE</scope>
</reference>
<proteinExistence type="predicted"/>
<sequence length="106" mass="11525">MELVSQPGEVNAAMWAEAAPRLPVAEKVDVAADEEHVESSDAPEIMGARQRPRSDGDVALDSTTACRQQGGLLARDRQPPGDSEATAAVWNERRLEPWRRMGTGDE</sequence>
<feature type="compositionally biased region" description="Basic and acidic residues" evidence="1">
    <location>
        <begin position="91"/>
        <end position="106"/>
    </location>
</feature>
<evidence type="ECO:0000313" key="2">
    <source>
        <dbReference type="EMBL" id="BAC84300.1"/>
    </source>
</evidence>
<dbReference type="Proteomes" id="UP000007752">
    <property type="component" value="Chromosome 7"/>
</dbReference>
<name>Q6Z150_ORYSJ</name>
<feature type="region of interest" description="Disordered" evidence="1">
    <location>
        <begin position="34"/>
        <end position="106"/>
    </location>
</feature>
<dbReference type="Proteomes" id="UP000000763">
    <property type="component" value="Chromosome 7"/>
</dbReference>
<accession>Q6Z150</accession>
<gene>
    <name evidence="3" type="ORF">OsJ_24054</name>
    <name evidence="2" type="ORF">P0443H10.19</name>
</gene>
<reference evidence="4" key="4">
    <citation type="journal article" date="2008" name="Nucleic Acids Res.">
        <title>The rice annotation project database (RAP-DB): 2008 update.</title>
        <authorList>
            <consortium name="The rice annotation project (RAP)"/>
        </authorList>
    </citation>
    <scope>GENOME REANNOTATION</scope>
    <source>
        <strain evidence="4">cv. Nipponbare</strain>
    </source>
</reference>